<evidence type="ECO:0000313" key="10">
    <source>
        <dbReference type="Proteomes" id="UP000805418"/>
    </source>
</evidence>
<keyword evidence="7" id="KW-0812">Transmembrane</keyword>
<dbReference type="InterPro" id="IPR028215">
    <property type="entry name" value="Refilin"/>
</dbReference>
<keyword evidence="7" id="KW-0472">Membrane</keyword>
<dbReference type="GO" id="GO:0048705">
    <property type="term" value="P:skeletal system morphogenesis"/>
    <property type="evidence" value="ECO:0000318"/>
    <property type="project" value="GO_Central"/>
</dbReference>
<dbReference type="Ensembl" id="ENSCAFT00845029075.1">
    <property type="protein sequence ID" value="ENSCAFP00845022867.1"/>
    <property type="gene ID" value="ENSCAFG00845016375.1"/>
</dbReference>
<dbReference type="GeneTree" id="ENSGT00390000016836"/>
<evidence type="ECO:0000256" key="7">
    <source>
        <dbReference type="SAM" id="Phobius"/>
    </source>
</evidence>
<keyword evidence="10" id="KW-1185">Reference proteome</keyword>
<evidence type="ECO:0000256" key="1">
    <source>
        <dbReference type="ARBA" id="ARBA00004245"/>
    </source>
</evidence>
<evidence type="ECO:0000313" key="9">
    <source>
        <dbReference type="Ensembl" id="ENSCAFP00845022867.1"/>
    </source>
</evidence>
<comment type="similarity">
    <text evidence="2">Belongs to the Refilin family.</text>
</comment>
<dbReference type="PANTHER" id="PTHR31848">
    <property type="match status" value="1"/>
</dbReference>
<feature type="transmembrane region" description="Helical" evidence="7">
    <location>
        <begin position="131"/>
        <end position="150"/>
    </location>
</feature>
<dbReference type="OrthoDB" id="9946281at2759"/>
<feature type="region of interest" description="Disordered" evidence="6">
    <location>
        <begin position="160"/>
        <end position="207"/>
    </location>
</feature>
<accession>A0A8I3NUU8</accession>
<dbReference type="GO" id="GO:0061182">
    <property type="term" value="P:negative regulation of chondrocyte development"/>
    <property type="evidence" value="ECO:0000318"/>
    <property type="project" value="GO_Central"/>
</dbReference>
<dbReference type="PANTHER" id="PTHR31848:SF0">
    <property type="entry name" value="REFILIN-A"/>
    <property type="match status" value="1"/>
</dbReference>
<keyword evidence="8" id="KW-0732">Signal</keyword>
<dbReference type="Pfam" id="PF15068">
    <property type="entry name" value="FAM101"/>
    <property type="match status" value="1"/>
</dbReference>
<proteinExistence type="inferred from homology"/>
<keyword evidence="5" id="KW-0206">Cytoskeleton</keyword>
<name>A0A8I3NUU8_CANLF</name>
<evidence type="ECO:0000256" key="5">
    <source>
        <dbReference type="ARBA" id="ARBA00023212"/>
    </source>
</evidence>
<reference evidence="9" key="3">
    <citation type="submission" date="2025-09" db="UniProtKB">
        <authorList>
            <consortium name="Ensembl"/>
        </authorList>
    </citation>
    <scope>IDENTIFICATION</scope>
    <source>
        <strain evidence="9">Boxer</strain>
    </source>
</reference>
<dbReference type="GO" id="GO:0061572">
    <property type="term" value="P:actin filament bundle organization"/>
    <property type="evidence" value="ECO:0000318"/>
    <property type="project" value="GO_Central"/>
</dbReference>
<organism evidence="9 10">
    <name type="scientific">Canis lupus familiaris</name>
    <name type="common">Dog</name>
    <name type="synonym">Canis familiaris</name>
    <dbReference type="NCBI Taxonomy" id="9615"/>
    <lineage>
        <taxon>Eukaryota</taxon>
        <taxon>Metazoa</taxon>
        <taxon>Chordata</taxon>
        <taxon>Craniata</taxon>
        <taxon>Vertebrata</taxon>
        <taxon>Euteleostomi</taxon>
        <taxon>Mammalia</taxon>
        <taxon>Eutheria</taxon>
        <taxon>Laurasiatheria</taxon>
        <taxon>Carnivora</taxon>
        <taxon>Caniformia</taxon>
        <taxon>Canidae</taxon>
        <taxon>Canis</taxon>
    </lineage>
</organism>
<reference evidence="9" key="2">
    <citation type="submission" date="2025-08" db="UniProtKB">
        <authorList>
            <consortium name="Ensembl"/>
        </authorList>
    </citation>
    <scope>IDENTIFICATION</scope>
    <source>
        <strain evidence="9">Boxer</strain>
    </source>
</reference>
<keyword evidence="7" id="KW-1133">Transmembrane helix</keyword>
<feature type="signal peptide" evidence="8">
    <location>
        <begin position="1"/>
        <end position="27"/>
    </location>
</feature>
<dbReference type="GO" id="GO:0031005">
    <property type="term" value="F:filamin binding"/>
    <property type="evidence" value="ECO:0000318"/>
    <property type="project" value="GO_Central"/>
</dbReference>
<protein>
    <submittedName>
        <fullName evidence="9">Refilin A</fullName>
    </submittedName>
</protein>
<comment type="subcellular location">
    <subcellularLocation>
        <location evidence="1">Cytoplasm</location>
        <location evidence="1">Cytoskeleton</location>
    </subcellularLocation>
</comment>
<dbReference type="GO" id="GO:0032432">
    <property type="term" value="C:actin filament bundle"/>
    <property type="evidence" value="ECO:0000318"/>
    <property type="project" value="GO_Central"/>
</dbReference>
<feature type="chain" id="PRO_5035242791" evidence="8">
    <location>
        <begin position="28"/>
        <end position="397"/>
    </location>
</feature>
<keyword evidence="4" id="KW-0963">Cytoplasm</keyword>
<evidence type="ECO:0000256" key="3">
    <source>
        <dbReference type="ARBA" id="ARBA00011189"/>
    </source>
</evidence>
<evidence type="ECO:0000256" key="8">
    <source>
        <dbReference type="SAM" id="SignalP"/>
    </source>
</evidence>
<dbReference type="Proteomes" id="UP000805418">
    <property type="component" value="Chromosome 26"/>
</dbReference>
<evidence type="ECO:0000256" key="6">
    <source>
        <dbReference type="SAM" id="MobiDB-lite"/>
    </source>
</evidence>
<sequence>MRLWWCPGWSPRGWLLVLFLSRCQPLAEDLRSSRQVCHRHRGGGPQPGAALGRVRSEDDTVQPLVGLPTTCVSTGAAQGPLSRGFPESVPGALSWAPGCAVAGGGRERPSPHPRIEVSGNWGQAGGWGAQGPGGCAFFFFFFFFFFKILFMRDTHRERQRHRQREKQAPCREPDVRLDPGTPGSRPGRKADTQPLSHPGAPGVGFLMDPVEQAPRGQARAGRMRGGPCAQWRAGATVPKGCITPCLWLSLQPPALPPNSPALEMRPRMLPVFFGEGIEVHPEPMHEIRCNSEVRYTSEKHFQDNVFYVPVPTVTAYSETIVAAPNCSWRSYCSQLTLEPRPRALRFRSTTIIFPKHARSTFRTTLRCSLGRASRRFTSSVQLQLCQHPRLLGPAALL</sequence>
<comment type="subunit">
    <text evidence="3">Interacts with FLNA and FLNB.</text>
</comment>
<feature type="compositionally biased region" description="Basic and acidic residues" evidence="6">
    <location>
        <begin position="165"/>
        <end position="177"/>
    </location>
</feature>
<evidence type="ECO:0000256" key="4">
    <source>
        <dbReference type="ARBA" id="ARBA00022490"/>
    </source>
</evidence>
<evidence type="ECO:0000256" key="2">
    <source>
        <dbReference type="ARBA" id="ARBA00009886"/>
    </source>
</evidence>
<gene>
    <name evidence="9" type="primary">RFLNA</name>
</gene>
<dbReference type="AlphaFoldDB" id="A0A8I3NUU8"/>
<dbReference type="GO" id="GO:1900158">
    <property type="term" value="P:negative regulation of bone mineralization involved in bone maturation"/>
    <property type="evidence" value="ECO:0000318"/>
    <property type="project" value="GO_Central"/>
</dbReference>
<reference evidence="9" key="1">
    <citation type="submission" date="2020-03" db="EMBL/GenBank/DDBJ databases">
        <title>Long-read based genome assembly of a Labrador retriever dog.</title>
        <authorList>
            <person name="Eory L."/>
            <person name="Zhang W."/>
            <person name="Schoenebeck J."/>
        </authorList>
    </citation>
    <scope>NUCLEOTIDE SEQUENCE [LARGE SCALE GENOMIC DNA]</scope>
    <source>
        <strain evidence="9">Labrador retriever</strain>
    </source>
</reference>